<evidence type="ECO:0000256" key="4">
    <source>
        <dbReference type="ARBA" id="ARBA00022475"/>
    </source>
</evidence>
<comment type="similarity">
    <text evidence="12">Belongs to the cytochrome b561 family.</text>
</comment>
<name>A0AAE3WCJ6_9RHOB</name>
<dbReference type="InterPro" id="IPR011577">
    <property type="entry name" value="Cyt_b561_bac/Ni-Hgenase"/>
</dbReference>
<keyword evidence="5" id="KW-0349">Heme</keyword>
<comment type="caution">
    <text evidence="15">The sequence shown here is derived from an EMBL/GenBank/DDBJ whole genome shotgun (WGS) entry which is preliminary data.</text>
</comment>
<evidence type="ECO:0000256" key="12">
    <source>
        <dbReference type="ARBA" id="ARBA00037975"/>
    </source>
</evidence>
<feature type="transmembrane region" description="Helical" evidence="13">
    <location>
        <begin position="126"/>
        <end position="148"/>
    </location>
</feature>
<accession>A0AAE3WCJ6</accession>
<keyword evidence="8" id="KW-0249">Electron transport</keyword>
<feature type="domain" description="Cytochrome b561 bacterial/Ni-hydrogenase" evidence="14">
    <location>
        <begin position="5"/>
        <end position="157"/>
    </location>
</feature>
<gene>
    <name evidence="15" type="ORF">NO357_08805</name>
</gene>
<sequence length="163" mass="18149">MAQPYTKTQISLHWLIFLFIALQYLGHEAIAQAWEKLSRGEAIPFDPLVLGHVFLGGLIFLMVLMRIAARLRHGAPALPEEEPAAMRMLAQLTHLGLYVLMIAMPVSGAVAWFFRNEAAGEAHEVMRVLLLALVLLHVVGALYHQFVLKTNVMARMKRPGGEA</sequence>
<dbReference type="AlphaFoldDB" id="A0AAE3WCJ6"/>
<dbReference type="InterPro" id="IPR016174">
    <property type="entry name" value="Di-haem_cyt_TM"/>
</dbReference>
<dbReference type="GO" id="GO:0022904">
    <property type="term" value="P:respiratory electron transport chain"/>
    <property type="evidence" value="ECO:0007669"/>
    <property type="project" value="InterPro"/>
</dbReference>
<evidence type="ECO:0000256" key="6">
    <source>
        <dbReference type="ARBA" id="ARBA00022692"/>
    </source>
</evidence>
<reference evidence="15" key="1">
    <citation type="submission" date="2022-07" db="EMBL/GenBank/DDBJ databases">
        <authorList>
            <person name="Otstavnykh N."/>
            <person name="Isaeva M."/>
            <person name="Bystritskaya E."/>
        </authorList>
    </citation>
    <scope>NUCLEOTIDE SEQUENCE</scope>
    <source>
        <strain evidence="15">KCTC 52189</strain>
    </source>
</reference>
<feature type="transmembrane region" description="Helical" evidence="13">
    <location>
        <begin position="49"/>
        <end position="69"/>
    </location>
</feature>
<keyword evidence="4" id="KW-1003">Cell membrane</keyword>
<keyword evidence="6 13" id="KW-0812">Transmembrane</keyword>
<proteinExistence type="inferred from homology"/>
<evidence type="ECO:0000256" key="9">
    <source>
        <dbReference type="ARBA" id="ARBA00022989"/>
    </source>
</evidence>
<dbReference type="GO" id="GO:0046872">
    <property type="term" value="F:metal ion binding"/>
    <property type="evidence" value="ECO:0007669"/>
    <property type="project" value="UniProtKB-KW"/>
</dbReference>
<reference evidence="15" key="2">
    <citation type="submission" date="2023-02" db="EMBL/GenBank/DDBJ databases">
        <title>'Rhodoalgimonas zhirmunskyi' gen. nov., isolated from a red alga.</title>
        <authorList>
            <person name="Nedashkovskaya O.I."/>
            <person name="Otstavnykh N.Y."/>
            <person name="Bystritskaya E.P."/>
            <person name="Balabanova L.A."/>
            <person name="Isaeva M.P."/>
        </authorList>
    </citation>
    <scope>NUCLEOTIDE SEQUENCE</scope>
    <source>
        <strain evidence="15">KCTC 52189</strain>
    </source>
</reference>
<keyword evidence="11 13" id="KW-0472">Membrane</keyword>
<dbReference type="PANTHER" id="PTHR30529">
    <property type="entry name" value="CYTOCHROME B561"/>
    <property type="match status" value="1"/>
</dbReference>
<evidence type="ECO:0000313" key="15">
    <source>
        <dbReference type="EMBL" id="MDQ2089993.1"/>
    </source>
</evidence>
<evidence type="ECO:0000256" key="11">
    <source>
        <dbReference type="ARBA" id="ARBA00023136"/>
    </source>
</evidence>
<dbReference type="SUPFAM" id="SSF81342">
    <property type="entry name" value="Transmembrane di-heme cytochromes"/>
    <property type="match status" value="1"/>
</dbReference>
<evidence type="ECO:0000256" key="3">
    <source>
        <dbReference type="ARBA" id="ARBA00022448"/>
    </source>
</evidence>
<keyword evidence="16" id="KW-1185">Reference proteome</keyword>
<feature type="transmembrane region" description="Helical" evidence="13">
    <location>
        <begin position="95"/>
        <end position="114"/>
    </location>
</feature>
<dbReference type="InterPro" id="IPR052168">
    <property type="entry name" value="Cytochrome_b561_oxidase"/>
</dbReference>
<evidence type="ECO:0000256" key="2">
    <source>
        <dbReference type="ARBA" id="ARBA00004651"/>
    </source>
</evidence>
<dbReference type="RefSeq" id="WP_306735260.1">
    <property type="nucleotide sequence ID" value="NZ_JANHAX010000002.1"/>
</dbReference>
<comment type="subcellular location">
    <subcellularLocation>
        <location evidence="2">Cell membrane</location>
        <topology evidence="2">Multi-pass membrane protein</topology>
    </subcellularLocation>
</comment>
<dbReference type="GO" id="GO:0009055">
    <property type="term" value="F:electron transfer activity"/>
    <property type="evidence" value="ECO:0007669"/>
    <property type="project" value="InterPro"/>
</dbReference>
<dbReference type="EMBL" id="JANHAX010000002">
    <property type="protein sequence ID" value="MDQ2089993.1"/>
    <property type="molecule type" value="Genomic_DNA"/>
</dbReference>
<evidence type="ECO:0000256" key="8">
    <source>
        <dbReference type="ARBA" id="ARBA00022982"/>
    </source>
</evidence>
<evidence type="ECO:0000256" key="5">
    <source>
        <dbReference type="ARBA" id="ARBA00022617"/>
    </source>
</evidence>
<dbReference type="GO" id="GO:0020037">
    <property type="term" value="F:heme binding"/>
    <property type="evidence" value="ECO:0007669"/>
    <property type="project" value="TreeGrafter"/>
</dbReference>
<keyword evidence="10" id="KW-0408">Iron</keyword>
<keyword evidence="7" id="KW-0479">Metal-binding</keyword>
<evidence type="ECO:0000256" key="7">
    <source>
        <dbReference type="ARBA" id="ARBA00022723"/>
    </source>
</evidence>
<evidence type="ECO:0000256" key="1">
    <source>
        <dbReference type="ARBA" id="ARBA00001970"/>
    </source>
</evidence>
<organism evidence="15 16">
    <name type="scientific">Marimonas arenosa</name>
    <dbReference type="NCBI Taxonomy" id="1795305"/>
    <lineage>
        <taxon>Bacteria</taxon>
        <taxon>Pseudomonadati</taxon>
        <taxon>Pseudomonadota</taxon>
        <taxon>Alphaproteobacteria</taxon>
        <taxon>Rhodobacterales</taxon>
        <taxon>Paracoccaceae</taxon>
        <taxon>Marimonas</taxon>
    </lineage>
</organism>
<protein>
    <submittedName>
        <fullName evidence="15">Cytochrome b/b6 domain-containing protein</fullName>
    </submittedName>
</protein>
<keyword evidence="3" id="KW-0813">Transport</keyword>
<dbReference type="Proteomes" id="UP001226762">
    <property type="component" value="Unassembled WGS sequence"/>
</dbReference>
<evidence type="ECO:0000259" key="14">
    <source>
        <dbReference type="Pfam" id="PF01292"/>
    </source>
</evidence>
<keyword evidence="9 13" id="KW-1133">Transmembrane helix</keyword>
<evidence type="ECO:0000313" key="16">
    <source>
        <dbReference type="Proteomes" id="UP001226762"/>
    </source>
</evidence>
<dbReference type="GO" id="GO:0005886">
    <property type="term" value="C:plasma membrane"/>
    <property type="evidence" value="ECO:0007669"/>
    <property type="project" value="UniProtKB-SubCell"/>
</dbReference>
<evidence type="ECO:0000256" key="10">
    <source>
        <dbReference type="ARBA" id="ARBA00023004"/>
    </source>
</evidence>
<evidence type="ECO:0000256" key="13">
    <source>
        <dbReference type="SAM" id="Phobius"/>
    </source>
</evidence>
<dbReference type="PANTHER" id="PTHR30529:SF3">
    <property type="entry name" value="CYTOCHROME B561 HOMOLOG 1"/>
    <property type="match status" value="1"/>
</dbReference>
<dbReference type="Pfam" id="PF01292">
    <property type="entry name" value="Ni_hydr_CYTB"/>
    <property type="match status" value="1"/>
</dbReference>
<comment type="cofactor">
    <cofactor evidence="1">
        <name>heme b</name>
        <dbReference type="ChEBI" id="CHEBI:60344"/>
    </cofactor>
</comment>